<feature type="domain" description="NTP pyrophosphohydrolase MazG-like" evidence="1">
    <location>
        <begin position="25"/>
        <end position="83"/>
    </location>
</feature>
<dbReference type="Pfam" id="PF03819">
    <property type="entry name" value="MazG"/>
    <property type="match status" value="1"/>
</dbReference>
<dbReference type="CDD" id="cd11535">
    <property type="entry name" value="NTP-PPase_SsMazG"/>
    <property type="match status" value="1"/>
</dbReference>
<dbReference type="InterPro" id="IPR011411">
    <property type="entry name" value="MazG-related_YvdC"/>
</dbReference>
<name>X1FWM2_9ZZZZ</name>
<dbReference type="SUPFAM" id="SSF101386">
    <property type="entry name" value="all-alpha NTP pyrophosphatases"/>
    <property type="match status" value="1"/>
</dbReference>
<dbReference type="PIRSF" id="PIRSF036521">
    <property type="entry name" value="UCP036521_pph"/>
    <property type="match status" value="1"/>
</dbReference>
<dbReference type="PANTHER" id="PTHR42702:SF1">
    <property type="entry name" value="REGULATORY PROTEIN FOR BETA-LACTAMASE"/>
    <property type="match status" value="1"/>
</dbReference>
<dbReference type="Gene3D" id="1.10.287.1080">
    <property type="entry name" value="MazG-like"/>
    <property type="match status" value="1"/>
</dbReference>
<reference evidence="2" key="1">
    <citation type="journal article" date="2014" name="Front. Microbiol.">
        <title>High frequency of phylogenetically diverse reductive dehalogenase-homologous genes in deep subseafloor sedimentary metagenomes.</title>
        <authorList>
            <person name="Kawai M."/>
            <person name="Futagami T."/>
            <person name="Toyoda A."/>
            <person name="Takaki Y."/>
            <person name="Nishi S."/>
            <person name="Hori S."/>
            <person name="Arai W."/>
            <person name="Tsubouchi T."/>
            <person name="Morono Y."/>
            <person name="Uchiyama I."/>
            <person name="Ito T."/>
            <person name="Fujiyama A."/>
            <person name="Inagaki F."/>
            <person name="Takami H."/>
        </authorList>
    </citation>
    <scope>NUCLEOTIDE SEQUENCE</scope>
    <source>
        <strain evidence="2">Expedition CK06-06</strain>
    </source>
</reference>
<protein>
    <recommendedName>
        <fullName evidence="1">NTP pyrophosphohydrolase MazG-like domain-containing protein</fullName>
    </recommendedName>
</protein>
<dbReference type="AlphaFoldDB" id="X1FWM2"/>
<evidence type="ECO:0000259" key="1">
    <source>
        <dbReference type="Pfam" id="PF03819"/>
    </source>
</evidence>
<organism evidence="2">
    <name type="scientific">marine sediment metagenome</name>
    <dbReference type="NCBI Taxonomy" id="412755"/>
    <lineage>
        <taxon>unclassified sequences</taxon>
        <taxon>metagenomes</taxon>
        <taxon>ecological metagenomes</taxon>
    </lineage>
</organism>
<dbReference type="PANTHER" id="PTHR42702">
    <property type="entry name" value="NUCLEOTIDE PYROPHOSPHOHYDROLASE"/>
    <property type="match status" value="1"/>
</dbReference>
<gene>
    <name evidence="2" type="ORF">S03H2_27535</name>
</gene>
<sequence>MHISQFQQLISQKYQKRDQERGIPTTFMWFVEEVGELATALAANDQQNNEEEFADVFAWLCTLANISNVDLEKACKKYTGKNIEDFK</sequence>
<proteinExistence type="predicted"/>
<accession>X1FWM2</accession>
<comment type="caution">
    <text evidence="2">The sequence shown here is derived from an EMBL/GenBank/DDBJ whole genome shotgun (WGS) entry which is preliminary data.</text>
</comment>
<dbReference type="InterPro" id="IPR004518">
    <property type="entry name" value="MazG-like_dom"/>
</dbReference>
<dbReference type="EMBL" id="BARU01016572">
    <property type="protein sequence ID" value="GAH50011.1"/>
    <property type="molecule type" value="Genomic_DNA"/>
</dbReference>
<evidence type="ECO:0000313" key="2">
    <source>
        <dbReference type="EMBL" id="GAH50011.1"/>
    </source>
</evidence>